<evidence type="ECO:0000259" key="2">
    <source>
        <dbReference type="Pfam" id="PF03733"/>
    </source>
</evidence>
<keyword evidence="4" id="KW-1185">Reference proteome</keyword>
<keyword evidence="1" id="KW-0812">Transmembrane</keyword>
<name>A0A376BKN1_9NEIS</name>
<gene>
    <name evidence="3" type="primary">yccF</name>
    <name evidence="3" type="ORF">NCTC10283_00287</name>
</gene>
<dbReference type="Pfam" id="PF03733">
    <property type="entry name" value="YccF"/>
    <property type="match status" value="2"/>
</dbReference>
<sequence>MRTILNILWFVLGGFLTALGWWLAGLLMAITIIGLPWARACFVIGQFSLFPFGREAVPRNQITGEDDIGTGSLGLLGNIIWFVLGGWWLAIGHLTAALACAVTIIGIPFALQHLKLAKITLMPIGQTIVQLD</sequence>
<dbReference type="PIRSF" id="PIRSF028777">
    <property type="entry name" value="UCP028777"/>
    <property type="match status" value="1"/>
</dbReference>
<dbReference type="PANTHER" id="PTHR42903:SF1">
    <property type="entry name" value="INNER MEMBRANE PROTEIN YCCF"/>
    <property type="match status" value="1"/>
</dbReference>
<proteinExistence type="predicted"/>
<evidence type="ECO:0000313" key="3">
    <source>
        <dbReference type="EMBL" id="SSY70210.1"/>
    </source>
</evidence>
<dbReference type="GO" id="GO:0005886">
    <property type="term" value="C:plasma membrane"/>
    <property type="evidence" value="ECO:0007669"/>
    <property type="project" value="UniProtKB-SubCell"/>
</dbReference>
<dbReference type="RefSeq" id="WP_034295868.1">
    <property type="nucleotide sequence ID" value="NZ_CP091519.2"/>
</dbReference>
<dbReference type="NCBIfam" id="NF008740">
    <property type="entry name" value="PRK11770.1-2"/>
    <property type="match status" value="1"/>
</dbReference>
<dbReference type="Proteomes" id="UP000254209">
    <property type="component" value="Unassembled WGS sequence"/>
</dbReference>
<dbReference type="EMBL" id="UFSO01000002">
    <property type="protein sequence ID" value="SSY70210.1"/>
    <property type="molecule type" value="Genomic_DNA"/>
</dbReference>
<feature type="domain" description="Inner membrane component" evidence="2">
    <location>
        <begin position="76"/>
        <end position="126"/>
    </location>
</feature>
<dbReference type="NCBIfam" id="NF008741">
    <property type="entry name" value="PRK11770.1-3"/>
    <property type="match status" value="1"/>
</dbReference>
<accession>A0A376BKN1</accession>
<dbReference type="InterPro" id="IPR052937">
    <property type="entry name" value="Inner_membrane_protein"/>
</dbReference>
<feature type="domain" description="Inner membrane component" evidence="2">
    <location>
        <begin position="4"/>
        <end position="54"/>
    </location>
</feature>
<comment type="subcellular location">
    <subcellularLocation>
        <location evidence="1">Cell inner membrane</location>
        <topology evidence="1">Multi-pass membrane protein</topology>
    </subcellularLocation>
</comment>
<keyword evidence="1" id="KW-1003">Cell membrane</keyword>
<keyword evidence="1" id="KW-1133">Transmembrane helix</keyword>
<dbReference type="STRING" id="1120980.GCA_000745955_02621"/>
<evidence type="ECO:0000313" key="4">
    <source>
        <dbReference type="Proteomes" id="UP000254209"/>
    </source>
</evidence>
<dbReference type="OrthoDB" id="3238663at2"/>
<organism evidence="3 4">
    <name type="scientific">Alysiella crassa</name>
    <dbReference type="NCBI Taxonomy" id="153491"/>
    <lineage>
        <taxon>Bacteria</taxon>
        <taxon>Pseudomonadati</taxon>
        <taxon>Pseudomonadota</taxon>
        <taxon>Betaproteobacteria</taxon>
        <taxon>Neisseriales</taxon>
        <taxon>Neisseriaceae</taxon>
        <taxon>Alysiella</taxon>
    </lineage>
</organism>
<dbReference type="InterPro" id="IPR031308">
    <property type="entry name" value="UCP028777"/>
</dbReference>
<reference evidence="3 4" key="1">
    <citation type="submission" date="2018-06" db="EMBL/GenBank/DDBJ databases">
        <authorList>
            <consortium name="Pathogen Informatics"/>
            <person name="Doyle S."/>
        </authorList>
    </citation>
    <scope>NUCLEOTIDE SEQUENCE [LARGE SCALE GENOMIC DNA]</scope>
    <source>
        <strain evidence="3 4">NCTC10283</strain>
    </source>
</reference>
<dbReference type="AlphaFoldDB" id="A0A376BKN1"/>
<feature type="transmembrane region" description="Helical" evidence="1">
    <location>
        <begin position="7"/>
        <end position="24"/>
    </location>
</feature>
<dbReference type="InterPro" id="IPR005185">
    <property type="entry name" value="YccF"/>
</dbReference>
<keyword evidence="1" id="KW-0472">Membrane</keyword>
<dbReference type="NCBIfam" id="NF008742">
    <property type="entry name" value="PRK11770.1-4"/>
    <property type="match status" value="1"/>
</dbReference>
<protein>
    <recommendedName>
        <fullName evidence="1">Inner membrane protein YccF</fullName>
    </recommendedName>
</protein>
<feature type="transmembrane region" description="Helical" evidence="1">
    <location>
        <begin position="96"/>
        <end position="114"/>
    </location>
</feature>
<keyword evidence="1" id="KW-0997">Cell inner membrane</keyword>
<evidence type="ECO:0000256" key="1">
    <source>
        <dbReference type="PIRNR" id="PIRNR028777"/>
    </source>
</evidence>
<dbReference type="PANTHER" id="PTHR42903">
    <property type="entry name" value="INNER MEMBRANE PROTEIN YCCF"/>
    <property type="match status" value="1"/>
</dbReference>